<feature type="region of interest" description="Disordered" evidence="1">
    <location>
        <begin position="151"/>
        <end position="199"/>
    </location>
</feature>
<feature type="region of interest" description="Disordered" evidence="1">
    <location>
        <begin position="104"/>
        <end position="129"/>
    </location>
</feature>
<dbReference type="AlphaFoldDB" id="A0A8H3EER0"/>
<dbReference type="Proteomes" id="UP000664521">
    <property type="component" value="Unassembled WGS sequence"/>
</dbReference>
<dbReference type="PANTHER" id="PTHR40635:SF1">
    <property type="match status" value="1"/>
</dbReference>
<proteinExistence type="predicted"/>
<protein>
    <submittedName>
        <fullName evidence="2">Uncharacterized protein</fullName>
    </submittedName>
</protein>
<keyword evidence="3" id="KW-1185">Reference proteome</keyword>
<organism evidence="2 3">
    <name type="scientific">Heterodermia speciosa</name>
    <dbReference type="NCBI Taxonomy" id="116794"/>
    <lineage>
        <taxon>Eukaryota</taxon>
        <taxon>Fungi</taxon>
        <taxon>Dikarya</taxon>
        <taxon>Ascomycota</taxon>
        <taxon>Pezizomycotina</taxon>
        <taxon>Lecanoromycetes</taxon>
        <taxon>OSLEUM clade</taxon>
        <taxon>Lecanoromycetidae</taxon>
        <taxon>Caliciales</taxon>
        <taxon>Physciaceae</taxon>
        <taxon>Heterodermia</taxon>
    </lineage>
</organism>
<gene>
    <name evidence="2" type="ORF">HETSPECPRED_005950</name>
</gene>
<dbReference type="EMBL" id="CAJPDS010000004">
    <property type="protein sequence ID" value="CAF9905786.1"/>
    <property type="molecule type" value="Genomic_DNA"/>
</dbReference>
<evidence type="ECO:0000313" key="2">
    <source>
        <dbReference type="EMBL" id="CAF9905786.1"/>
    </source>
</evidence>
<reference evidence="2" key="1">
    <citation type="submission" date="2021-03" db="EMBL/GenBank/DDBJ databases">
        <authorList>
            <person name="Tagirdzhanova G."/>
        </authorList>
    </citation>
    <scope>NUCLEOTIDE SEQUENCE</scope>
</reference>
<sequence>MPPVRRYLRITKYSVLECRIYLDNPADVQRWLLNTRDPVLPRVIEAVRPHVLPKLREENSRAKTGKGGKRKGYKDVVAEDDFEVAIFLTETKSIHAILKKEKRAKSEKPKLGTTNGRMTGLGTEDTPLEVGDKDDVAFVREESHDDTGIHMDEIPVAGEGSGDDSQMPQYSDGGSLFVSDRSDDEATTGRPRRARVIKEESVALGPPAGEDDKKKMALNTTYDGFTIYGRILCLVVKRRGTARGTELVGGAGQAMMEEWISSTQAAEGQMMDD</sequence>
<evidence type="ECO:0000256" key="1">
    <source>
        <dbReference type="SAM" id="MobiDB-lite"/>
    </source>
</evidence>
<accession>A0A8H3EER0</accession>
<comment type="caution">
    <text evidence="2">The sequence shown here is derived from an EMBL/GenBank/DDBJ whole genome shotgun (WGS) entry which is preliminary data.</text>
</comment>
<dbReference type="PANTHER" id="PTHR40635">
    <property type="match status" value="1"/>
</dbReference>
<evidence type="ECO:0000313" key="3">
    <source>
        <dbReference type="Proteomes" id="UP000664521"/>
    </source>
</evidence>
<name>A0A8H3EER0_9LECA</name>
<dbReference type="OrthoDB" id="5374757at2759"/>